<proteinExistence type="inferred from homology"/>
<dbReference type="Gene3D" id="3.40.50.720">
    <property type="entry name" value="NAD(P)-binding Rossmann-like Domain"/>
    <property type="match status" value="1"/>
</dbReference>
<accession>A0ABY5DWJ2</accession>
<evidence type="ECO:0000313" key="6">
    <source>
        <dbReference type="Proteomes" id="UP001056035"/>
    </source>
</evidence>
<keyword evidence="6" id="KW-1185">Reference proteome</keyword>
<dbReference type="CDD" id="cd05233">
    <property type="entry name" value="SDR_c"/>
    <property type="match status" value="1"/>
</dbReference>
<feature type="domain" description="Ketoreductase" evidence="4">
    <location>
        <begin position="7"/>
        <end position="191"/>
    </location>
</feature>
<dbReference type="PANTHER" id="PTHR44196">
    <property type="entry name" value="DEHYDROGENASE/REDUCTASE SDR FAMILY MEMBER 7B"/>
    <property type="match status" value="1"/>
</dbReference>
<evidence type="ECO:0000256" key="2">
    <source>
        <dbReference type="ARBA" id="ARBA00023002"/>
    </source>
</evidence>
<dbReference type="InterPro" id="IPR057326">
    <property type="entry name" value="KR_dom"/>
</dbReference>
<keyword evidence="2" id="KW-0560">Oxidoreductase</keyword>
<dbReference type="Pfam" id="PF00106">
    <property type="entry name" value="adh_short"/>
    <property type="match status" value="1"/>
</dbReference>
<evidence type="ECO:0000256" key="1">
    <source>
        <dbReference type="ARBA" id="ARBA00006484"/>
    </source>
</evidence>
<dbReference type="InterPro" id="IPR036291">
    <property type="entry name" value="NAD(P)-bd_dom_sf"/>
</dbReference>
<dbReference type="PANTHER" id="PTHR44196:SF1">
    <property type="entry name" value="DEHYDROGENASE_REDUCTASE SDR FAMILY MEMBER 7B"/>
    <property type="match status" value="1"/>
</dbReference>
<sequence>MQIQTGTRAFITGASRGIGRALAVDLAGRGATLGLAARSTDELEALAATLPGEHHVLRCDVADEASVREAIAAFAAAAGGLDLLVANAGLTHYGPFRDQTMDQLRQMTDVNWYGTLFTVHAGLPLLLAQAPARPGHIVIVSSGAGLRSFPSAAVYGATKAAQRMFGEALRHELGGTGVGLTVVYPGEIKSSLHDHEKARMPAWYHGDEKAAPAEALVEKIVAAVEADDRAVHFPPFVRLLGAVHGLSPKLADRLLHRLRGASAAPRLD</sequence>
<dbReference type="PRINTS" id="PR00080">
    <property type="entry name" value="SDRFAMILY"/>
</dbReference>
<evidence type="ECO:0000256" key="3">
    <source>
        <dbReference type="RuleBase" id="RU000363"/>
    </source>
</evidence>
<dbReference type="RefSeq" id="WP_254571606.1">
    <property type="nucleotide sequence ID" value="NZ_CP098502.1"/>
</dbReference>
<organism evidence="5 6">
    <name type="scientific">Paraconexibacter antarcticus</name>
    <dbReference type="NCBI Taxonomy" id="2949664"/>
    <lineage>
        <taxon>Bacteria</taxon>
        <taxon>Bacillati</taxon>
        <taxon>Actinomycetota</taxon>
        <taxon>Thermoleophilia</taxon>
        <taxon>Solirubrobacterales</taxon>
        <taxon>Paraconexibacteraceae</taxon>
        <taxon>Paraconexibacter</taxon>
    </lineage>
</organism>
<protein>
    <submittedName>
        <fullName evidence="5">SDR family oxidoreductase</fullName>
    </submittedName>
</protein>
<dbReference type="SMART" id="SM00822">
    <property type="entry name" value="PKS_KR"/>
    <property type="match status" value="1"/>
</dbReference>
<evidence type="ECO:0000259" key="4">
    <source>
        <dbReference type="SMART" id="SM00822"/>
    </source>
</evidence>
<dbReference type="PRINTS" id="PR00081">
    <property type="entry name" value="GDHRDH"/>
</dbReference>
<reference evidence="5 6" key="1">
    <citation type="submission" date="2022-06" db="EMBL/GenBank/DDBJ databases">
        <title>Paraconexibacter antarcticus.</title>
        <authorList>
            <person name="Kim C.S."/>
        </authorList>
    </citation>
    <scope>NUCLEOTIDE SEQUENCE [LARGE SCALE GENOMIC DNA]</scope>
    <source>
        <strain evidence="5 6">02-257</strain>
    </source>
</reference>
<dbReference type="SUPFAM" id="SSF51735">
    <property type="entry name" value="NAD(P)-binding Rossmann-fold domains"/>
    <property type="match status" value="1"/>
</dbReference>
<evidence type="ECO:0000313" key="5">
    <source>
        <dbReference type="EMBL" id="UTI64914.1"/>
    </source>
</evidence>
<comment type="similarity">
    <text evidence="1 3">Belongs to the short-chain dehydrogenases/reductases (SDR) family.</text>
</comment>
<name>A0ABY5DWJ2_9ACTN</name>
<dbReference type="EMBL" id="CP098502">
    <property type="protein sequence ID" value="UTI64914.1"/>
    <property type="molecule type" value="Genomic_DNA"/>
</dbReference>
<gene>
    <name evidence="5" type="ORF">NBH00_01600</name>
</gene>
<dbReference type="Proteomes" id="UP001056035">
    <property type="component" value="Chromosome"/>
</dbReference>
<dbReference type="InterPro" id="IPR002347">
    <property type="entry name" value="SDR_fam"/>
</dbReference>